<dbReference type="InterPro" id="IPR050291">
    <property type="entry name" value="CDF_Transporter"/>
</dbReference>
<sequence length="294" mass="32222">MVTDRINELKQAEKGAIVSIFAYIILAFVKLSVGSYAHSKALSADGINNFTDTISSVAILVGLKLSQIPADSDHRYGHWKAENVASLITSLIMFIAGFQVLFDSISHLIRNEKSAPEPIAAVVGILSAFVMIGVYLFNRSLAKKYNSTSLSAVSKDNLSDAYTSIGTAVAVFAATFNLAWLDLLTAIVIGGIILKTAYTVFKESTFYLSDGFDLDLLKDYSEAILAFDGIQEIGTIRGRTLGANIFLDVTVRMNANLTVKESHDIVDEMETKIKEKFNIFDIDVHVEPYDDQQL</sequence>
<evidence type="ECO:0000256" key="6">
    <source>
        <dbReference type="ARBA" id="ARBA00023136"/>
    </source>
</evidence>
<dbReference type="RefSeq" id="WP_136136089.1">
    <property type="nucleotide sequence ID" value="NZ_SDGV01000004.1"/>
</dbReference>
<feature type="domain" description="Cation efflux protein transmembrane" evidence="8">
    <location>
        <begin position="17"/>
        <end position="208"/>
    </location>
</feature>
<evidence type="ECO:0000256" key="4">
    <source>
        <dbReference type="ARBA" id="ARBA00022692"/>
    </source>
</evidence>
<evidence type="ECO:0000256" key="1">
    <source>
        <dbReference type="ARBA" id="ARBA00004141"/>
    </source>
</evidence>
<dbReference type="NCBIfam" id="TIGR01297">
    <property type="entry name" value="CDF"/>
    <property type="match status" value="1"/>
</dbReference>
<keyword evidence="4 7" id="KW-0812">Transmembrane</keyword>
<comment type="caution">
    <text evidence="10">The sequence shown here is derived from an EMBL/GenBank/DDBJ whole genome shotgun (WGS) entry which is preliminary data.</text>
</comment>
<keyword evidence="6 7" id="KW-0472">Membrane</keyword>
<evidence type="ECO:0000256" key="7">
    <source>
        <dbReference type="SAM" id="Phobius"/>
    </source>
</evidence>
<dbReference type="InterPro" id="IPR002524">
    <property type="entry name" value="Cation_efflux"/>
</dbReference>
<proteinExistence type="inferred from homology"/>
<feature type="transmembrane region" description="Helical" evidence="7">
    <location>
        <begin position="15"/>
        <end position="33"/>
    </location>
</feature>
<dbReference type="Gene3D" id="3.30.70.1350">
    <property type="entry name" value="Cation efflux protein, cytoplasmic domain"/>
    <property type="match status" value="1"/>
</dbReference>
<keyword evidence="5 7" id="KW-1133">Transmembrane helix</keyword>
<evidence type="ECO:0000256" key="3">
    <source>
        <dbReference type="ARBA" id="ARBA00022448"/>
    </source>
</evidence>
<evidence type="ECO:0000256" key="2">
    <source>
        <dbReference type="ARBA" id="ARBA00008114"/>
    </source>
</evidence>
<dbReference type="InterPro" id="IPR027470">
    <property type="entry name" value="Cation_efflux_CTD"/>
</dbReference>
<gene>
    <name evidence="10" type="ORF">ESZ54_02465</name>
</gene>
<feature type="transmembrane region" description="Helical" evidence="7">
    <location>
        <begin position="183"/>
        <end position="201"/>
    </location>
</feature>
<dbReference type="InterPro" id="IPR036837">
    <property type="entry name" value="Cation_efflux_CTD_sf"/>
</dbReference>
<reference evidence="10 11" key="1">
    <citation type="submission" date="2019-01" db="EMBL/GenBank/DDBJ databases">
        <title>Vagococcus silagei sp. nov. isolated from brewer's grain.</title>
        <authorList>
            <person name="Guu J.-R."/>
        </authorList>
    </citation>
    <scope>NUCLEOTIDE SEQUENCE [LARGE SCALE GENOMIC DNA]</scope>
    <source>
        <strain evidence="10 11">2B-2</strain>
    </source>
</reference>
<dbReference type="EMBL" id="SDGV01000004">
    <property type="protein sequence ID" value="THB62089.1"/>
    <property type="molecule type" value="Genomic_DNA"/>
</dbReference>
<dbReference type="Pfam" id="PF01545">
    <property type="entry name" value="Cation_efflux"/>
    <property type="match status" value="1"/>
</dbReference>
<dbReference type="SUPFAM" id="SSF160240">
    <property type="entry name" value="Cation efflux protein cytoplasmic domain-like"/>
    <property type="match status" value="1"/>
</dbReference>
<comment type="similarity">
    <text evidence="2">Belongs to the cation diffusion facilitator (CDF) transporter (TC 2.A.4) family.</text>
</comment>
<dbReference type="AlphaFoldDB" id="A0A4V3TVA1"/>
<dbReference type="InterPro" id="IPR058533">
    <property type="entry name" value="Cation_efflux_TM"/>
</dbReference>
<evidence type="ECO:0000313" key="10">
    <source>
        <dbReference type="EMBL" id="THB62089.1"/>
    </source>
</evidence>
<evidence type="ECO:0000313" key="11">
    <source>
        <dbReference type="Proteomes" id="UP000310506"/>
    </source>
</evidence>
<dbReference type="Proteomes" id="UP000310506">
    <property type="component" value="Unassembled WGS sequence"/>
</dbReference>
<dbReference type="OrthoDB" id="9806522at2"/>
<dbReference type="FunFam" id="1.20.1510.10:FF:000006">
    <property type="entry name" value="Divalent cation efflux transporter"/>
    <property type="match status" value="1"/>
</dbReference>
<dbReference type="Pfam" id="PF16916">
    <property type="entry name" value="ZT_dimer"/>
    <property type="match status" value="1"/>
</dbReference>
<feature type="transmembrane region" description="Helical" evidence="7">
    <location>
        <begin position="158"/>
        <end position="177"/>
    </location>
</feature>
<organism evidence="10 11">
    <name type="scientific">Vagococcus silagei</name>
    <dbReference type="NCBI Taxonomy" id="2508885"/>
    <lineage>
        <taxon>Bacteria</taxon>
        <taxon>Bacillati</taxon>
        <taxon>Bacillota</taxon>
        <taxon>Bacilli</taxon>
        <taxon>Lactobacillales</taxon>
        <taxon>Enterococcaceae</taxon>
        <taxon>Vagococcus</taxon>
    </lineage>
</organism>
<dbReference type="SUPFAM" id="SSF161111">
    <property type="entry name" value="Cation efflux protein transmembrane domain-like"/>
    <property type="match status" value="1"/>
</dbReference>
<name>A0A4V3TVA1_9ENTE</name>
<dbReference type="Gene3D" id="1.20.1510.10">
    <property type="entry name" value="Cation efflux protein transmembrane domain"/>
    <property type="match status" value="1"/>
</dbReference>
<dbReference type="InterPro" id="IPR027469">
    <property type="entry name" value="Cation_efflux_TMD_sf"/>
</dbReference>
<dbReference type="GO" id="GO:0008324">
    <property type="term" value="F:monoatomic cation transmembrane transporter activity"/>
    <property type="evidence" value="ECO:0007669"/>
    <property type="project" value="InterPro"/>
</dbReference>
<protein>
    <submittedName>
        <fullName evidence="10">Cation transporter</fullName>
    </submittedName>
</protein>
<accession>A0A4V3TVA1</accession>
<evidence type="ECO:0000259" key="9">
    <source>
        <dbReference type="Pfam" id="PF16916"/>
    </source>
</evidence>
<evidence type="ECO:0000256" key="5">
    <source>
        <dbReference type="ARBA" id="ARBA00022989"/>
    </source>
</evidence>
<feature type="domain" description="Cation efflux protein cytoplasmic" evidence="9">
    <location>
        <begin position="218"/>
        <end position="289"/>
    </location>
</feature>
<keyword evidence="3" id="KW-0813">Transport</keyword>
<comment type="subcellular location">
    <subcellularLocation>
        <location evidence="1">Membrane</location>
        <topology evidence="1">Multi-pass membrane protein</topology>
    </subcellularLocation>
</comment>
<keyword evidence="11" id="KW-1185">Reference proteome</keyword>
<feature type="transmembrane region" description="Helical" evidence="7">
    <location>
        <begin position="84"/>
        <end position="102"/>
    </location>
</feature>
<evidence type="ECO:0000259" key="8">
    <source>
        <dbReference type="Pfam" id="PF01545"/>
    </source>
</evidence>
<dbReference type="PANTHER" id="PTHR43840:SF50">
    <property type="entry name" value="MANGANESE EFFLUX SYSTEM PROTEIN MNES"/>
    <property type="match status" value="1"/>
</dbReference>
<dbReference type="GO" id="GO:0016020">
    <property type="term" value="C:membrane"/>
    <property type="evidence" value="ECO:0007669"/>
    <property type="project" value="UniProtKB-SubCell"/>
</dbReference>
<dbReference type="PANTHER" id="PTHR43840">
    <property type="entry name" value="MITOCHONDRIAL METAL TRANSPORTER 1-RELATED"/>
    <property type="match status" value="1"/>
</dbReference>
<feature type="transmembrane region" description="Helical" evidence="7">
    <location>
        <begin position="118"/>
        <end position="137"/>
    </location>
</feature>